<name>A0ABT6HYA7_9ACTN</name>
<dbReference type="RefSeq" id="WP_279932572.1">
    <property type="nucleotide sequence ID" value="NZ_JARWBG010000064.1"/>
</dbReference>
<dbReference type="SUPFAM" id="SSF55811">
    <property type="entry name" value="Nudix"/>
    <property type="match status" value="1"/>
</dbReference>
<dbReference type="InterPro" id="IPR015797">
    <property type="entry name" value="NUDIX_hydrolase-like_dom_sf"/>
</dbReference>
<evidence type="ECO:0000313" key="1">
    <source>
        <dbReference type="EMBL" id="MDH2393331.1"/>
    </source>
</evidence>
<organism evidence="1 2">
    <name type="scientific">Streptomyces chengmaiensis</name>
    <dbReference type="NCBI Taxonomy" id="3040919"/>
    <lineage>
        <taxon>Bacteria</taxon>
        <taxon>Bacillati</taxon>
        <taxon>Actinomycetota</taxon>
        <taxon>Actinomycetes</taxon>
        <taxon>Kitasatosporales</taxon>
        <taxon>Streptomycetaceae</taxon>
        <taxon>Streptomyces</taxon>
    </lineage>
</organism>
<gene>
    <name evidence="1" type="ORF">QCN29_32125</name>
</gene>
<sequence>MLLLQTSFKGEDCYVLPGGAQRHGEDTSRALSRHVYFQTGLGIFARRFLWLREYIGPEEAGLVIKSGTHSIEMIFRCSVDAPLVGLLDDPIDYAAGIPEWVELKRVPEINLLPRSLRNPIAALASAEPATGYLGDIVR</sequence>
<protein>
    <submittedName>
        <fullName evidence="1">Uncharacterized protein</fullName>
    </submittedName>
</protein>
<reference evidence="1 2" key="1">
    <citation type="submission" date="2023-04" db="EMBL/GenBank/DDBJ databases">
        <title>Streptomyces chengmaiensis sp. nov. isolated from the stem of mangrove plant in Hainan.</title>
        <authorList>
            <person name="Huang X."/>
            <person name="Zhou S."/>
            <person name="Chu X."/>
            <person name="Xie Y."/>
            <person name="Lin Y."/>
        </authorList>
    </citation>
    <scope>NUCLEOTIDE SEQUENCE [LARGE SCALE GENOMIC DNA]</scope>
    <source>
        <strain evidence="1 2">HNM0663</strain>
    </source>
</reference>
<keyword evidence="2" id="KW-1185">Reference proteome</keyword>
<dbReference type="Proteomes" id="UP001223144">
    <property type="component" value="Unassembled WGS sequence"/>
</dbReference>
<comment type="caution">
    <text evidence="1">The sequence shown here is derived from an EMBL/GenBank/DDBJ whole genome shotgun (WGS) entry which is preliminary data.</text>
</comment>
<dbReference type="Gene3D" id="3.90.79.10">
    <property type="entry name" value="Nucleoside Triphosphate Pyrophosphohydrolase"/>
    <property type="match status" value="1"/>
</dbReference>
<accession>A0ABT6HYA7</accession>
<evidence type="ECO:0000313" key="2">
    <source>
        <dbReference type="Proteomes" id="UP001223144"/>
    </source>
</evidence>
<dbReference type="EMBL" id="JARWBG010000064">
    <property type="protein sequence ID" value="MDH2393331.1"/>
    <property type="molecule type" value="Genomic_DNA"/>
</dbReference>
<proteinExistence type="predicted"/>